<dbReference type="Gene3D" id="3.30.750.44">
    <property type="match status" value="1"/>
</dbReference>
<protein>
    <submittedName>
        <fullName evidence="1">S41 family peptidase</fullName>
    </submittedName>
</protein>
<dbReference type="SUPFAM" id="SSF52096">
    <property type="entry name" value="ClpP/crotonase"/>
    <property type="match status" value="1"/>
</dbReference>
<reference evidence="1" key="1">
    <citation type="journal article" date="2022" name="Arch. Microbiol.">
        <title>Microbulbifer okhotskensis sp. nov., isolated from a deep bottom sediment of the Okhotsk Sea.</title>
        <authorList>
            <person name="Romanenko L."/>
            <person name="Kurilenko V."/>
            <person name="Otstavnykh N."/>
            <person name="Velansky P."/>
            <person name="Isaeva M."/>
            <person name="Mikhailov V."/>
        </authorList>
    </citation>
    <scope>NUCLEOTIDE SEQUENCE</scope>
    <source>
        <strain evidence="1">OS29</strain>
    </source>
</reference>
<dbReference type="InterPro" id="IPR029045">
    <property type="entry name" value="ClpP/crotonase-like_dom_sf"/>
</dbReference>
<accession>A0A9X2J870</accession>
<dbReference type="Gene3D" id="3.90.226.10">
    <property type="entry name" value="2-enoyl-CoA Hydratase, Chain A, domain 1"/>
    <property type="match status" value="1"/>
</dbReference>
<dbReference type="Proteomes" id="UP001139028">
    <property type="component" value="Unassembled WGS sequence"/>
</dbReference>
<dbReference type="EMBL" id="JALBWM010000054">
    <property type="protein sequence ID" value="MCO1335236.1"/>
    <property type="molecule type" value="Genomic_DNA"/>
</dbReference>
<evidence type="ECO:0000313" key="2">
    <source>
        <dbReference type="Proteomes" id="UP001139028"/>
    </source>
</evidence>
<sequence length="157" mass="17661">MSDFCNDYQAFADKLIEKIHAQSEDKHFYVAHTNSQEANRNWIEQWRAEAPNNNYGVKEIKLLLGNIAYFSLSSFHSFQHAKETLTAAFTLIQYSNGLILDLLGNGGDNEQTANAILESFIDAETPLPFVIESRQEKVIPPVPSLFPGQSMVTSGHR</sequence>
<evidence type="ECO:0000313" key="1">
    <source>
        <dbReference type="EMBL" id="MCO1335236.1"/>
    </source>
</evidence>
<dbReference type="AlphaFoldDB" id="A0A9X2J870"/>
<gene>
    <name evidence="1" type="ORF">MO867_12925</name>
</gene>
<keyword evidence="2" id="KW-1185">Reference proteome</keyword>
<name>A0A9X2J870_9GAMM</name>
<organism evidence="1 2">
    <name type="scientific">Microbulbifer okhotskensis</name>
    <dbReference type="NCBI Taxonomy" id="2926617"/>
    <lineage>
        <taxon>Bacteria</taxon>
        <taxon>Pseudomonadati</taxon>
        <taxon>Pseudomonadota</taxon>
        <taxon>Gammaproteobacteria</taxon>
        <taxon>Cellvibrionales</taxon>
        <taxon>Microbulbiferaceae</taxon>
        <taxon>Microbulbifer</taxon>
    </lineage>
</organism>
<proteinExistence type="predicted"/>
<comment type="caution">
    <text evidence="1">The sequence shown here is derived from an EMBL/GenBank/DDBJ whole genome shotgun (WGS) entry which is preliminary data.</text>
</comment>
<dbReference type="RefSeq" id="WP_252468501.1">
    <property type="nucleotide sequence ID" value="NZ_JALBWM010000054.1"/>
</dbReference>